<organism evidence="3 4">
    <name type="scientific">Extremus antarcticus</name>
    <dbReference type="NCBI Taxonomy" id="702011"/>
    <lineage>
        <taxon>Eukaryota</taxon>
        <taxon>Fungi</taxon>
        <taxon>Dikarya</taxon>
        <taxon>Ascomycota</taxon>
        <taxon>Pezizomycotina</taxon>
        <taxon>Dothideomycetes</taxon>
        <taxon>Dothideomycetidae</taxon>
        <taxon>Mycosphaerellales</taxon>
        <taxon>Extremaceae</taxon>
        <taxon>Extremus</taxon>
    </lineage>
</organism>
<feature type="domain" description="LysM" evidence="2">
    <location>
        <begin position="239"/>
        <end position="283"/>
    </location>
</feature>
<dbReference type="AlphaFoldDB" id="A0AAJ0DJY3"/>
<feature type="region of interest" description="Disordered" evidence="1">
    <location>
        <begin position="1"/>
        <end position="115"/>
    </location>
</feature>
<dbReference type="SUPFAM" id="SSF54106">
    <property type="entry name" value="LysM domain"/>
    <property type="match status" value="1"/>
</dbReference>
<evidence type="ECO:0000256" key="1">
    <source>
        <dbReference type="SAM" id="MobiDB-lite"/>
    </source>
</evidence>
<keyword evidence="4" id="KW-1185">Reference proteome</keyword>
<feature type="region of interest" description="Disordered" evidence="1">
    <location>
        <begin position="638"/>
        <end position="694"/>
    </location>
</feature>
<feature type="compositionally biased region" description="Polar residues" evidence="1">
    <location>
        <begin position="1"/>
        <end position="18"/>
    </location>
</feature>
<reference evidence="3" key="1">
    <citation type="submission" date="2023-04" db="EMBL/GenBank/DDBJ databases">
        <title>Black Yeasts Isolated from many extreme environments.</title>
        <authorList>
            <person name="Coleine C."/>
            <person name="Stajich J.E."/>
            <person name="Selbmann L."/>
        </authorList>
    </citation>
    <scope>NUCLEOTIDE SEQUENCE</scope>
    <source>
        <strain evidence="3">CCFEE 5312</strain>
    </source>
</reference>
<dbReference type="PROSITE" id="PS51782">
    <property type="entry name" value="LYSM"/>
    <property type="match status" value="1"/>
</dbReference>
<gene>
    <name evidence="3" type="ORF">LTR09_007086</name>
</gene>
<accession>A0AAJ0DJY3</accession>
<feature type="compositionally biased region" description="Polar residues" evidence="1">
    <location>
        <begin position="433"/>
        <end position="447"/>
    </location>
</feature>
<proteinExistence type="predicted"/>
<feature type="region of interest" description="Disordered" evidence="1">
    <location>
        <begin position="413"/>
        <end position="464"/>
    </location>
</feature>
<dbReference type="CDD" id="cd00118">
    <property type="entry name" value="LysM"/>
    <property type="match status" value="1"/>
</dbReference>
<evidence type="ECO:0000313" key="3">
    <source>
        <dbReference type="EMBL" id="KAK3051786.1"/>
    </source>
</evidence>
<dbReference type="Proteomes" id="UP001271007">
    <property type="component" value="Unassembled WGS sequence"/>
</dbReference>
<comment type="caution">
    <text evidence="3">The sequence shown here is derived from an EMBL/GenBank/DDBJ whole genome shotgun (WGS) entry which is preliminary data.</text>
</comment>
<dbReference type="InterPro" id="IPR036779">
    <property type="entry name" value="LysM_dom_sf"/>
</dbReference>
<feature type="compositionally biased region" description="Basic and acidic residues" evidence="1">
    <location>
        <begin position="182"/>
        <end position="199"/>
    </location>
</feature>
<evidence type="ECO:0000259" key="2">
    <source>
        <dbReference type="PROSITE" id="PS51782"/>
    </source>
</evidence>
<feature type="compositionally biased region" description="Low complexity" evidence="1">
    <location>
        <begin position="90"/>
        <end position="100"/>
    </location>
</feature>
<feature type="compositionally biased region" description="Polar residues" evidence="1">
    <location>
        <begin position="156"/>
        <end position="171"/>
    </location>
</feature>
<feature type="region of interest" description="Disordered" evidence="1">
    <location>
        <begin position="587"/>
        <end position="623"/>
    </location>
</feature>
<dbReference type="EMBL" id="JAWDJX010000024">
    <property type="protein sequence ID" value="KAK3051786.1"/>
    <property type="molecule type" value="Genomic_DNA"/>
</dbReference>
<dbReference type="SMART" id="SM00257">
    <property type="entry name" value="LysM"/>
    <property type="match status" value="1"/>
</dbReference>
<feature type="region of interest" description="Disordered" evidence="1">
    <location>
        <begin position="128"/>
        <end position="205"/>
    </location>
</feature>
<evidence type="ECO:0000313" key="4">
    <source>
        <dbReference type="Proteomes" id="UP001271007"/>
    </source>
</evidence>
<protein>
    <recommendedName>
        <fullName evidence="2">LysM domain-containing protein</fullName>
    </recommendedName>
</protein>
<dbReference type="Pfam" id="PF01476">
    <property type="entry name" value="LysM"/>
    <property type="match status" value="1"/>
</dbReference>
<name>A0AAJ0DJY3_9PEZI</name>
<feature type="compositionally biased region" description="Low complexity" evidence="1">
    <location>
        <begin position="416"/>
        <end position="429"/>
    </location>
</feature>
<dbReference type="InterPro" id="IPR018392">
    <property type="entry name" value="LysM"/>
</dbReference>
<dbReference type="Gene3D" id="3.10.350.10">
    <property type="entry name" value="LysM domain"/>
    <property type="match status" value="1"/>
</dbReference>
<sequence>MSNNSKNASALSTSSTVRPRTKRLISGLSEGDESAPDSFDSPPRRIASPAPSPFDSRSASPIPAAHPQRTSTSRTRNDGGERYAGYSSWGRRAQVGAAGQRKGGGGSESPNSFASIWGSSWTSLQGLASDFLGNDLPNTGNGNVGARKKPAGSKLRASSANSSDWGPTSAPNAHAAIGSGTRESREAALRAQKRKDMLTRQESSYTADALGRIKRRLSDEQESRSAPPGDNDDRAALVYVHHVKKDDTLAGITIKYNCSANVVRKANRMWPNDTVQSRQTIVLPVDACGVKGKPVAAPEDPSAVDLLVQSEDTDDMTAEEILTPRPTTFQPTNGDNITSRDRTSILSTASPRTSLSITSNSIASTLDTAIKNSSAAEPPYTHDSWVLLPTSPHPTEIARLSRRALGYFPPARRKSLTSSALSSPSQSLDLGRRSSTFTNTDGAGSTTPQRPRQQRRLSNANNGYFPSYLAGPGGVGSMSKNVHFPGPAQDGLNKMFARHLPDVAPPKNQVELYQPDLPMYSDETPGGLGSGAASGAVTPSLLATHGGAGGNLGLGVNLENLGGAVEGWMRKMGKAISTLDTPAHSSAGAGAVAAGGRGRTGRSNGLGPRISVGAPGKGRGGIGDLIEMTDEFEIGWDESEDEGEERGRSKGDGFLAQPVNSRGGSGTGSGRELLGGAVATARVPSGGRKSGKED</sequence>